<evidence type="ECO:0000313" key="1">
    <source>
        <dbReference type="EMBL" id="KAH7930227.1"/>
    </source>
</evidence>
<dbReference type="EMBL" id="MU266334">
    <property type="protein sequence ID" value="KAH7930227.1"/>
    <property type="molecule type" value="Genomic_DNA"/>
</dbReference>
<name>A0ACB8BZC3_9AGAM</name>
<dbReference type="Proteomes" id="UP000790709">
    <property type="component" value="Unassembled WGS sequence"/>
</dbReference>
<evidence type="ECO:0000313" key="2">
    <source>
        <dbReference type="Proteomes" id="UP000790709"/>
    </source>
</evidence>
<reference evidence="1" key="1">
    <citation type="journal article" date="2021" name="New Phytol.">
        <title>Evolutionary innovations through gain and loss of genes in the ectomycorrhizal Boletales.</title>
        <authorList>
            <person name="Wu G."/>
            <person name="Miyauchi S."/>
            <person name="Morin E."/>
            <person name="Kuo A."/>
            <person name="Drula E."/>
            <person name="Varga T."/>
            <person name="Kohler A."/>
            <person name="Feng B."/>
            <person name="Cao Y."/>
            <person name="Lipzen A."/>
            <person name="Daum C."/>
            <person name="Hundley H."/>
            <person name="Pangilinan J."/>
            <person name="Johnson J."/>
            <person name="Barry K."/>
            <person name="LaButti K."/>
            <person name="Ng V."/>
            <person name="Ahrendt S."/>
            <person name="Min B."/>
            <person name="Choi I.G."/>
            <person name="Park H."/>
            <person name="Plett J.M."/>
            <person name="Magnuson J."/>
            <person name="Spatafora J.W."/>
            <person name="Nagy L.G."/>
            <person name="Henrissat B."/>
            <person name="Grigoriev I.V."/>
            <person name="Yang Z.L."/>
            <person name="Xu J."/>
            <person name="Martin F.M."/>
        </authorList>
    </citation>
    <scope>NUCLEOTIDE SEQUENCE</scope>
    <source>
        <strain evidence="1">KUC20120723A-06</strain>
    </source>
</reference>
<sequence length="265" mass="27774">MRTYTGVTSRDTGLNCNTLASFVDKYKQAAEDLLGRVTHPTYCYSSCFSLTSGIIGFSLLRDAGAAGFASTAFLAWLGAVVHTHCTPRQALIIGGVESEDASTSFRSAGIARDQPVLTMVLLEDDHASMGALSQTIRDTGCGEGGGQGVLVLGWRNVPPTSAGLEPVVGLTFCGGPQMTLNPIGGVPFISPPYTCLTEPANGKIEFSLTVVGATGLSPSTGFCVVVEVNGKQGRTAELAPSPQSTLEWNTCFSLHVFSMQHLYVA</sequence>
<keyword evidence="2" id="KW-1185">Reference proteome</keyword>
<organism evidence="1 2">
    <name type="scientific">Leucogyrophana mollusca</name>
    <dbReference type="NCBI Taxonomy" id="85980"/>
    <lineage>
        <taxon>Eukaryota</taxon>
        <taxon>Fungi</taxon>
        <taxon>Dikarya</taxon>
        <taxon>Basidiomycota</taxon>
        <taxon>Agaricomycotina</taxon>
        <taxon>Agaricomycetes</taxon>
        <taxon>Agaricomycetidae</taxon>
        <taxon>Boletales</taxon>
        <taxon>Boletales incertae sedis</taxon>
        <taxon>Leucogyrophana</taxon>
    </lineage>
</organism>
<proteinExistence type="predicted"/>
<comment type="caution">
    <text evidence="1">The sequence shown here is derived from an EMBL/GenBank/DDBJ whole genome shotgun (WGS) entry which is preliminary data.</text>
</comment>
<gene>
    <name evidence="1" type="ORF">BV22DRAFT_1043407</name>
</gene>
<protein>
    <submittedName>
        <fullName evidence="1">Uncharacterized protein</fullName>
    </submittedName>
</protein>
<accession>A0ACB8BZC3</accession>